<name>A0AAD6DVV8_9EURO</name>
<feature type="region of interest" description="Disordered" evidence="1">
    <location>
        <begin position="1"/>
        <end position="72"/>
    </location>
</feature>
<evidence type="ECO:0000313" key="3">
    <source>
        <dbReference type="Proteomes" id="UP001216150"/>
    </source>
</evidence>
<dbReference type="PANTHER" id="PTHR38116">
    <property type="entry name" value="CHROMOSOME 7, WHOLE GENOME SHOTGUN SEQUENCE"/>
    <property type="match status" value="1"/>
</dbReference>
<dbReference type="InterPro" id="IPR021833">
    <property type="entry name" value="DUF3425"/>
</dbReference>
<dbReference type="PANTHER" id="PTHR38116:SF1">
    <property type="entry name" value="BZIP DOMAIN-CONTAINING PROTEIN"/>
    <property type="match status" value="1"/>
</dbReference>
<evidence type="ECO:0000313" key="2">
    <source>
        <dbReference type="EMBL" id="KAJ5595640.1"/>
    </source>
</evidence>
<evidence type="ECO:0008006" key="4">
    <source>
        <dbReference type="Google" id="ProtNLM"/>
    </source>
</evidence>
<evidence type="ECO:0000256" key="1">
    <source>
        <dbReference type="SAM" id="MobiDB-lite"/>
    </source>
</evidence>
<dbReference type="Proteomes" id="UP001216150">
    <property type="component" value="Unassembled WGS sequence"/>
</dbReference>
<dbReference type="EMBL" id="JAQJAC010000002">
    <property type="protein sequence ID" value="KAJ5595640.1"/>
    <property type="molecule type" value="Genomic_DNA"/>
</dbReference>
<sequence length="295" mass="34344">MPDPSPEAQIIPLDKMPQQAGVRDAKDDWTGVISQKERRKLQNRLNQRRYRLRKQHEDNRPAPKAETISGRSTMSSASIVELLLSFKHEKPEDFECAKAPWFALEFRKWFEMKAYESFMSGAPNKDHLISLSRLNVHRAINENIAAIGMTPAWMNSDDAISIFNIAQPSFSVESIPSCLKPTFIQLHIPHHPWLDFFPFPRMRDRMILAEDTFDDDDLCHDLMAFWDTRNTAATLLVWGNSWDAQNWEVTENFARKWKWLLPDSPELLASTNNWRRSRGERPLPWKDILSDLEVG</sequence>
<feature type="compositionally biased region" description="Basic residues" evidence="1">
    <location>
        <begin position="37"/>
        <end position="54"/>
    </location>
</feature>
<gene>
    <name evidence="2" type="ORF">N7450_002098</name>
</gene>
<keyword evidence="3" id="KW-1185">Reference proteome</keyword>
<reference evidence="2 3" key="1">
    <citation type="journal article" date="2023" name="IMA Fungus">
        <title>Comparative genomic study of the Penicillium genus elucidates a diverse pangenome and 15 lateral gene transfer events.</title>
        <authorList>
            <person name="Petersen C."/>
            <person name="Sorensen T."/>
            <person name="Nielsen M.R."/>
            <person name="Sondergaard T.E."/>
            <person name="Sorensen J.L."/>
            <person name="Fitzpatrick D.A."/>
            <person name="Frisvad J.C."/>
            <person name="Nielsen K.L."/>
        </authorList>
    </citation>
    <scope>NUCLEOTIDE SEQUENCE [LARGE SCALE GENOMIC DNA]</scope>
    <source>
        <strain evidence="2 3">IBT 29057</strain>
    </source>
</reference>
<organism evidence="2 3">
    <name type="scientific">Penicillium hetheringtonii</name>
    <dbReference type="NCBI Taxonomy" id="911720"/>
    <lineage>
        <taxon>Eukaryota</taxon>
        <taxon>Fungi</taxon>
        <taxon>Dikarya</taxon>
        <taxon>Ascomycota</taxon>
        <taxon>Pezizomycotina</taxon>
        <taxon>Eurotiomycetes</taxon>
        <taxon>Eurotiomycetidae</taxon>
        <taxon>Eurotiales</taxon>
        <taxon>Aspergillaceae</taxon>
        <taxon>Penicillium</taxon>
    </lineage>
</organism>
<dbReference type="Pfam" id="PF11905">
    <property type="entry name" value="DUF3425"/>
    <property type="match status" value="1"/>
</dbReference>
<dbReference type="AlphaFoldDB" id="A0AAD6DVV8"/>
<accession>A0AAD6DVV8</accession>
<comment type="caution">
    <text evidence="2">The sequence shown here is derived from an EMBL/GenBank/DDBJ whole genome shotgun (WGS) entry which is preliminary data.</text>
</comment>
<protein>
    <recommendedName>
        <fullName evidence="4">BZIP domain-containing protein</fullName>
    </recommendedName>
</protein>
<dbReference type="CDD" id="cd14688">
    <property type="entry name" value="bZIP_YAP"/>
    <property type="match status" value="1"/>
</dbReference>
<proteinExistence type="predicted"/>